<dbReference type="EMBL" id="VICG01000002">
    <property type="protein sequence ID" value="KAA8574944.1"/>
    <property type="molecule type" value="Genomic_DNA"/>
</dbReference>
<dbReference type="Proteomes" id="UP000322873">
    <property type="component" value="Unassembled WGS sequence"/>
</dbReference>
<comment type="caution">
    <text evidence="1">The sequence shown here is derived from an EMBL/GenBank/DDBJ whole genome shotgun (WGS) entry which is preliminary data.</text>
</comment>
<organism evidence="1 2">
    <name type="scientific">Monilinia fructicola</name>
    <name type="common">Brown rot fungus</name>
    <name type="synonym">Ciboria fructicola</name>
    <dbReference type="NCBI Taxonomy" id="38448"/>
    <lineage>
        <taxon>Eukaryota</taxon>
        <taxon>Fungi</taxon>
        <taxon>Dikarya</taxon>
        <taxon>Ascomycota</taxon>
        <taxon>Pezizomycotina</taxon>
        <taxon>Leotiomycetes</taxon>
        <taxon>Helotiales</taxon>
        <taxon>Sclerotiniaceae</taxon>
        <taxon>Monilinia</taxon>
    </lineage>
</organism>
<sequence>MLCISSLYECHIFRYVVHIRKASLSSLELAEQSMSITFPGVWDPIPASAMVLLPQKLFDWHIVFGSSWW</sequence>
<keyword evidence="2" id="KW-1185">Reference proteome</keyword>
<accession>A0A5M9JZH3</accession>
<gene>
    <name evidence="1" type="ORF">EYC84_004176</name>
</gene>
<proteinExistence type="predicted"/>
<reference evidence="1 2" key="1">
    <citation type="submission" date="2019-06" db="EMBL/GenBank/DDBJ databases">
        <title>Genome Sequence of the Brown Rot Fungal Pathogen Monilinia fructicola.</title>
        <authorList>
            <person name="De Miccolis Angelini R.M."/>
            <person name="Landi L."/>
            <person name="Abate D."/>
            <person name="Pollastro S."/>
            <person name="Romanazzi G."/>
            <person name="Faretra F."/>
        </authorList>
    </citation>
    <scope>NUCLEOTIDE SEQUENCE [LARGE SCALE GENOMIC DNA]</scope>
    <source>
        <strain evidence="1 2">Mfrc123</strain>
    </source>
</reference>
<evidence type="ECO:0000313" key="2">
    <source>
        <dbReference type="Proteomes" id="UP000322873"/>
    </source>
</evidence>
<protein>
    <submittedName>
        <fullName evidence="1">Uncharacterized protein</fullName>
    </submittedName>
</protein>
<evidence type="ECO:0000313" key="1">
    <source>
        <dbReference type="EMBL" id="KAA8574944.1"/>
    </source>
</evidence>
<dbReference type="AlphaFoldDB" id="A0A5M9JZH3"/>
<name>A0A5M9JZH3_MONFR</name>